<evidence type="ECO:0000313" key="1">
    <source>
        <dbReference type="EMBL" id="KAI3750656.1"/>
    </source>
</evidence>
<keyword evidence="2" id="KW-1185">Reference proteome</keyword>
<sequence>MHSGDLGDHIGMESCVDLVTDNASPALSSGGGGSENSKRWGMGRSSISGKKGKELPPPLPIQTSTVMKRYYTDDGRLIITEEKVESPKYYFTAHRSHGRLTLQLVRSESSYDANDDCSSSENGEENEIAEEYECSGKVAVAGGGGGGGGDVGSRVGEIRFKYNAAVVRAAATGSCLLVKQDQLHAMRPVQI</sequence>
<comment type="caution">
    <text evidence="1">The sequence shown here is derived from an EMBL/GenBank/DDBJ whole genome shotgun (WGS) entry which is preliminary data.</text>
</comment>
<reference evidence="1 2" key="2">
    <citation type="journal article" date="2022" name="Mol. Ecol. Resour.">
        <title>The genomes of chicory, endive, great burdock and yacon provide insights into Asteraceae paleo-polyploidization history and plant inulin production.</title>
        <authorList>
            <person name="Fan W."/>
            <person name="Wang S."/>
            <person name="Wang H."/>
            <person name="Wang A."/>
            <person name="Jiang F."/>
            <person name="Liu H."/>
            <person name="Zhao H."/>
            <person name="Xu D."/>
            <person name="Zhang Y."/>
        </authorList>
    </citation>
    <scope>NUCLEOTIDE SEQUENCE [LARGE SCALE GENOMIC DNA]</scope>
    <source>
        <strain evidence="2">cv. Punajuju</strain>
        <tissue evidence="1">Leaves</tissue>
    </source>
</reference>
<gene>
    <name evidence="1" type="ORF">L2E82_21376</name>
</gene>
<proteinExistence type="predicted"/>
<organism evidence="1 2">
    <name type="scientific">Cichorium intybus</name>
    <name type="common">Chicory</name>
    <dbReference type="NCBI Taxonomy" id="13427"/>
    <lineage>
        <taxon>Eukaryota</taxon>
        <taxon>Viridiplantae</taxon>
        <taxon>Streptophyta</taxon>
        <taxon>Embryophyta</taxon>
        <taxon>Tracheophyta</taxon>
        <taxon>Spermatophyta</taxon>
        <taxon>Magnoliopsida</taxon>
        <taxon>eudicotyledons</taxon>
        <taxon>Gunneridae</taxon>
        <taxon>Pentapetalae</taxon>
        <taxon>asterids</taxon>
        <taxon>campanulids</taxon>
        <taxon>Asterales</taxon>
        <taxon>Asteraceae</taxon>
        <taxon>Cichorioideae</taxon>
        <taxon>Cichorieae</taxon>
        <taxon>Cichoriinae</taxon>
        <taxon>Cichorium</taxon>
    </lineage>
</organism>
<evidence type="ECO:0000313" key="2">
    <source>
        <dbReference type="Proteomes" id="UP001055811"/>
    </source>
</evidence>
<dbReference type="Proteomes" id="UP001055811">
    <property type="component" value="Linkage Group LG04"/>
</dbReference>
<dbReference type="EMBL" id="CM042012">
    <property type="protein sequence ID" value="KAI3750656.1"/>
    <property type="molecule type" value="Genomic_DNA"/>
</dbReference>
<protein>
    <submittedName>
        <fullName evidence="1">Uncharacterized protein</fullName>
    </submittedName>
</protein>
<accession>A0ACB9DWN6</accession>
<reference evidence="2" key="1">
    <citation type="journal article" date="2022" name="Mol. Ecol. Resour.">
        <title>The genomes of chicory, endive, great burdock and yacon provide insights into Asteraceae palaeo-polyploidization history and plant inulin production.</title>
        <authorList>
            <person name="Fan W."/>
            <person name="Wang S."/>
            <person name="Wang H."/>
            <person name="Wang A."/>
            <person name="Jiang F."/>
            <person name="Liu H."/>
            <person name="Zhao H."/>
            <person name="Xu D."/>
            <person name="Zhang Y."/>
        </authorList>
    </citation>
    <scope>NUCLEOTIDE SEQUENCE [LARGE SCALE GENOMIC DNA]</scope>
    <source>
        <strain evidence="2">cv. Punajuju</strain>
    </source>
</reference>
<name>A0ACB9DWN6_CICIN</name>